<dbReference type="Proteomes" id="UP000031473">
    <property type="component" value="Unassembled WGS sequence"/>
</dbReference>
<dbReference type="EMBL" id="JSYL01000020">
    <property type="protein sequence ID" value="KIA85063.1"/>
    <property type="molecule type" value="Genomic_DNA"/>
</dbReference>
<reference evidence="1 2" key="1">
    <citation type="submission" date="2014-10" db="EMBL/GenBank/DDBJ databases">
        <title>Kaistella jeonii genome.</title>
        <authorList>
            <person name="Clayton J.T."/>
            <person name="Newman J.D."/>
        </authorList>
    </citation>
    <scope>NUCLEOTIDE SEQUENCE [LARGE SCALE GENOMIC DNA]</scope>
    <source>
        <strain evidence="1 2">DSM 17048</strain>
    </source>
</reference>
<evidence type="ECO:0008006" key="3">
    <source>
        <dbReference type="Google" id="ProtNLM"/>
    </source>
</evidence>
<protein>
    <recommendedName>
        <fullName evidence="3">DUF4292 domain-containing protein</fullName>
    </recommendedName>
</protein>
<proteinExistence type="predicted"/>
<sequence>MKRKQIMKSKINRLTIHLVVLFFFINCKSQQLTERQQKSNGEREIAFKEYLVKNKIPFKELSDTIFDTYYSGFLDDEKKQKLEKNQNLKINKVYVRYRTPYSVEFSIYSDKGTLCLSTIDLDIDGKMLSFPENGVIKVLKPIIVEDFGDFEIFDDVIKTRKRRVSPYNEIYHYVNGTVKKDTIHFTEKYIGKEMKFEKKMFAKTYKDDFIEVYQPNLKAVQYKTGKFLVSYEVTGEFNIQR</sequence>
<evidence type="ECO:0000313" key="1">
    <source>
        <dbReference type="EMBL" id="KIA85063.1"/>
    </source>
</evidence>
<dbReference type="AlphaFoldDB" id="A0A0C1EZ77"/>
<dbReference type="STRING" id="266749.SAMN05421876_1243"/>
<keyword evidence="2" id="KW-1185">Reference proteome</keyword>
<accession>A0A0C1EZ77</accession>
<name>A0A0C1EZ77_9FLAO</name>
<gene>
    <name evidence="1" type="ORF">OA86_14805</name>
</gene>
<organism evidence="1 2">
    <name type="scientific">Kaistella jeonii</name>
    <dbReference type="NCBI Taxonomy" id="266749"/>
    <lineage>
        <taxon>Bacteria</taxon>
        <taxon>Pseudomonadati</taxon>
        <taxon>Bacteroidota</taxon>
        <taxon>Flavobacteriia</taxon>
        <taxon>Flavobacteriales</taxon>
        <taxon>Weeksellaceae</taxon>
        <taxon>Chryseobacterium group</taxon>
        <taxon>Kaistella</taxon>
    </lineage>
</organism>
<comment type="caution">
    <text evidence="1">The sequence shown here is derived from an EMBL/GenBank/DDBJ whole genome shotgun (WGS) entry which is preliminary data.</text>
</comment>
<evidence type="ECO:0000313" key="2">
    <source>
        <dbReference type="Proteomes" id="UP000031473"/>
    </source>
</evidence>